<dbReference type="RefSeq" id="WP_152125587.1">
    <property type="nucleotide sequence ID" value="NZ_WELI01000007.1"/>
</dbReference>
<reference evidence="1 2" key="1">
    <citation type="submission" date="2019-10" db="EMBL/GenBank/DDBJ databases">
        <title>Rudanella paleaurantiibacter sp. nov., isolated from sludge.</title>
        <authorList>
            <person name="Xu S.Q."/>
        </authorList>
    </citation>
    <scope>NUCLEOTIDE SEQUENCE [LARGE SCALE GENOMIC DNA]</scope>
    <source>
        <strain evidence="1 2">HX-22-17</strain>
    </source>
</reference>
<keyword evidence="2" id="KW-1185">Reference proteome</keyword>
<dbReference type="AlphaFoldDB" id="A0A7J5TW64"/>
<sequence length="131" mass="15503">MSTIKRLRYTPTTELQKALEQITDELERRRKQAESLPDELLIQDLPIRANTRSTLFRAYKQNTQAGYLVEKTLTLRELMLQLPPGYWLKFKEESPRLFDEFRDALRQKKIYINQVISIDMTSVNDDVLAQL</sequence>
<evidence type="ECO:0000313" key="2">
    <source>
        <dbReference type="Proteomes" id="UP000488299"/>
    </source>
</evidence>
<gene>
    <name evidence="1" type="ORF">F5984_17830</name>
</gene>
<accession>A0A7J5TW64</accession>
<organism evidence="1 2">
    <name type="scientific">Rudanella paleaurantiibacter</name>
    <dbReference type="NCBI Taxonomy" id="2614655"/>
    <lineage>
        <taxon>Bacteria</taxon>
        <taxon>Pseudomonadati</taxon>
        <taxon>Bacteroidota</taxon>
        <taxon>Cytophagia</taxon>
        <taxon>Cytophagales</taxon>
        <taxon>Cytophagaceae</taxon>
        <taxon>Rudanella</taxon>
    </lineage>
</organism>
<evidence type="ECO:0000313" key="1">
    <source>
        <dbReference type="EMBL" id="KAB7728694.1"/>
    </source>
</evidence>
<protein>
    <submittedName>
        <fullName evidence="1">Uncharacterized protein</fullName>
    </submittedName>
</protein>
<name>A0A7J5TW64_9BACT</name>
<dbReference type="EMBL" id="WELI01000007">
    <property type="protein sequence ID" value="KAB7728694.1"/>
    <property type="molecule type" value="Genomic_DNA"/>
</dbReference>
<proteinExistence type="predicted"/>
<dbReference type="Proteomes" id="UP000488299">
    <property type="component" value="Unassembled WGS sequence"/>
</dbReference>
<comment type="caution">
    <text evidence="1">The sequence shown here is derived from an EMBL/GenBank/DDBJ whole genome shotgun (WGS) entry which is preliminary data.</text>
</comment>